<dbReference type="AlphaFoldDB" id="A0A430G001"/>
<gene>
    <name evidence="1" type="ORF">DAH66_17450</name>
</gene>
<dbReference type="Proteomes" id="UP000287746">
    <property type="component" value="Unassembled WGS sequence"/>
</dbReference>
<name>A0A430G001_9SPHN</name>
<protein>
    <submittedName>
        <fullName evidence="1">Uncharacterized protein</fullName>
    </submittedName>
</protein>
<proteinExistence type="predicted"/>
<evidence type="ECO:0000313" key="2">
    <source>
        <dbReference type="Proteomes" id="UP000287746"/>
    </source>
</evidence>
<comment type="caution">
    <text evidence="1">The sequence shown here is derived from an EMBL/GenBank/DDBJ whole genome shotgun (WGS) entry which is preliminary data.</text>
</comment>
<reference evidence="1 2" key="1">
    <citation type="submission" date="2018-07" db="EMBL/GenBank/DDBJ databases">
        <title>Genomic and Epidemiologic Investigation of an Indolent Hospital Outbreak.</title>
        <authorList>
            <person name="Johnson R.C."/>
            <person name="Deming C."/>
            <person name="Conlan S."/>
            <person name="Zellmer C.J."/>
            <person name="Michelin A.V."/>
            <person name="Lee-Lin S."/>
            <person name="Thomas P.J."/>
            <person name="Park M."/>
            <person name="Weingarten R.A."/>
            <person name="Less J."/>
            <person name="Dekker J.P."/>
            <person name="Frank K.M."/>
            <person name="Musser K.A."/>
            <person name="Mcquiston J.R."/>
            <person name="Henderson D.K."/>
            <person name="Lau A.F."/>
            <person name="Palmore T.N."/>
            <person name="Segre J.A."/>
        </authorList>
    </citation>
    <scope>NUCLEOTIDE SEQUENCE [LARGE SCALE GENOMIC DNA]</scope>
    <source>
        <strain evidence="1 2">SK-CDC1_0717</strain>
    </source>
</reference>
<dbReference type="EMBL" id="QQYZ01000020">
    <property type="protein sequence ID" value="RSY79351.1"/>
    <property type="molecule type" value="Genomic_DNA"/>
</dbReference>
<dbReference type="RefSeq" id="WP_126005308.1">
    <property type="nucleotide sequence ID" value="NZ_QQYZ01000020.1"/>
</dbReference>
<evidence type="ECO:0000313" key="1">
    <source>
        <dbReference type="EMBL" id="RSY79351.1"/>
    </source>
</evidence>
<sequence>MTDQQPSSTDILADFASNFRRDSSVFGDYCARYPALARDFTDLAHELQLQDSLAGDAPLDAAAERWIAAAIQVENAVADPFARLDAPAYGALRQALDIPGIVLNAFRDRLVAAGTVPLAFLERLADGLGTGLGDLATYLAGAPKRAPAAQYKADGVPEAPTEKLSFLTLLDEAGVSPERSAALLDEI</sequence>
<organism evidence="1 2">
    <name type="scientific">Sphingomonas koreensis</name>
    <dbReference type="NCBI Taxonomy" id="93064"/>
    <lineage>
        <taxon>Bacteria</taxon>
        <taxon>Pseudomonadati</taxon>
        <taxon>Pseudomonadota</taxon>
        <taxon>Alphaproteobacteria</taxon>
        <taxon>Sphingomonadales</taxon>
        <taxon>Sphingomonadaceae</taxon>
        <taxon>Sphingomonas</taxon>
    </lineage>
</organism>
<accession>A0A430G001</accession>